<dbReference type="Pfam" id="PF00063">
    <property type="entry name" value="Myosin_head"/>
    <property type="match status" value="1"/>
</dbReference>
<evidence type="ECO:0000313" key="9">
    <source>
        <dbReference type="Proteomes" id="UP001190700"/>
    </source>
</evidence>
<keyword evidence="2 6" id="KW-0067">ATP-binding</keyword>
<dbReference type="InterPro" id="IPR027417">
    <property type="entry name" value="P-loop_NTPase"/>
</dbReference>
<dbReference type="PANTHER" id="PTHR13140:SF706">
    <property type="entry name" value="DILUTE CLASS UNCONVENTIONAL MYOSIN, ISOFORM C"/>
    <property type="match status" value="1"/>
</dbReference>
<dbReference type="GO" id="GO:0030048">
    <property type="term" value="P:actin filament-based movement"/>
    <property type="evidence" value="ECO:0007669"/>
    <property type="project" value="UniProtKB-ARBA"/>
</dbReference>
<feature type="domain" description="Myosin motor" evidence="7">
    <location>
        <begin position="9"/>
        <end position="272"/>
    </location>
</feature>
<dbReference type="InterPro" id="IPR001609">
    <property type="entry name" value="Myosin_head_motor_dom-like"/>
</dbReference>
<dbReference type="PANTHER" id="PTHR13140">
    <property type="entry name" value="MYOSIN"/>
    <property type="match status" value="1"/>
</dbReference>
<comment type="similarity">
    <text evidence="6">Belongs to the TRAFAC class myosin-kinesin ATPase superfamily. Myosin family.</text>
</comment>
<evidence type="ECO:0000256" key="3">
    <source>
        <dbReference type="ARBA" id="ARBA00023123"/>
    </source>
</evidence>
<dbReference type="InterPro" id="IPR036961">
    <property type="entry name" value="Kinesin_motor_dom_sf"/>
</dbReference>
<evidence type="ECO:0000256" key="5">
    <source>
        <dbReference type="ARBA" id="ARBA00023203"/>
    </source>
</evidence>
<dbReference type="GO" id="GO:0051015">
    <property type="term" value="F:actin filament binding"/>
    <property type="evidence" value="ECO:0007669"/>
    <property type="project" value="TreeGrafter"/>
</dbReference>
<feature type="binding site" evidence="6">
    <location>
        <begin position="103"/>
        <end position="110"/>
    </location>
    <ligand>
        <name>ATP</name>
        <dbReference type="ChEBI" id="CHEBI:30616"/>
    </ligand>
</feature>
<dbReference type="PROSITE" id="PS51456">
    <property type="entry name" value="MYOSIN_MOTOR"/>
    <property type="match status" value="1"/>
</dbReference>
<dbReference type="GO" id="GO:0007015">
    <property type="term" value="P:actin filament organization"/>
    <property type="evidence" value="ECO:0007669"/>
    <property type="project" value="TreeGrafter"/>
</dbReference>
<evidence type="ECO:0000256" key="4">
    <source>
        <dbReference type="ARBA" id="ARBA00023175"/>
    </source>
</evidence>
<dbReference type="SUPFAM" id="SSF52540">
    <property type="entry name" value="P-loop containing nucleoside triphosphate hydrolases"/>
    <property type="match status" value="1"/>
</dbReference>
<evidence type="ECO:0000256" key="6">
    <source>
        <dbReference type="PROSITE-ProRule" id="PRU00782"/>
    </source>
</evidence>
<dbReference type="GO" id="GO:0016020">
    <property type="term" value="C:membrane"/>
    <property type="evidence" value="ECO:0007669"/>
    <property type="project" value="TreeGrafter"/>
</dbReference>
<feature type="non-terminal residue" evidence="8">
    <location>
        <position position="272"/>
    </location>
</feature>
<organism evidence="8 9">
    <name type="scientific">Cymbomonas tetramitiformis</name>
    <dbReference type="NCBI Taxonomy" id="36881"/>
    <lineage>
        <taxon>Eukaryota</taxon>
        <taxon>Viridiplantae</taxon>
        <taxon>Chlorophyta</taxon>
        <taxon>Pyramimonadophyceae</taxon>
        <taxon>Pyramimonadales</taxon>
        <taxon>Pyramimonadaceae</taxon>
        <taxon>Cymbomonas</taxon>
    </lineage>
</organism>
<accession>A0AAE0C3L4</accession>
<dbReference type="Gene3D" id="3.40.850.10">
    <property type="entry name" value="Kinesin motor domain"/>
    <property type="match status" value="1"/>
</dbReference>
<name>A0AAE0C3L4_9CHLO</name>
<evidence type="ECO:0000313" key="8">
    <source>
        <dbReference type="EMBL" id="KAK3247787.1"/>
    </source>
</evidence>
<proteinExistence type="inferred from homology"/>
<dbReference type="AlphaFoldDB" id="A0AAE0C3L4"/>
<comment type="caution">
    <text evidence="6">Lacks conserved residue(s) required for the propagation of feature annotation.</text>
</comment>
<dbReference type="GO" id="GO:0005524">
    <property type="term" value="F:ATP binding"/>
    <property type="evidence" value="ECO:0007669"/>
    <property type="project" value="UniProtKB-UniRule"/>
</dbReference>
<dbReference type="EMBL" id="LGRX02028661">
    <property type="protein sequence ID" value="KAK3247787.1"/>
    <property type="molecule type" value="Genomic_DNA"/>
</dbReference>
<dbReference type="CDD" id="cd00124">
    <property type="entry name" value="MYSc"/>
    <property type="match status" value="1"/>
</dbReference>
<dbReference type="Proteomes" id="UP001190700">
    <property type="component" value="Unassembled WGS sequence"/>
</dbReference>
<dbReference type="FunFam" id="1.10.10.820:FF:000001">
    <property type="entry name" value="Myosin heavy chain"/>
    <property type="match status" value="1"/>
</dbReference>
<keyword evidence="3 6" id="KW-0518">Myosin</keyword>
<comment type="caution">
    <text evidence="8">The sequence shown here is derived from an EMBL/GenBank/DDBJ whole genome shotgun (WGS) entry which is preliminary data.</text>
</comment>
<reference evidence="8 9" key="1">
    <citation type="journal article" date="2015" name="Genome Biol. Evol.">
        <title>Comparative Genomics of a Bacterivorous Green Alga Reveals Evolutionary Causalities and Consequences of Phago-Mixotrophic Mode of Nutrition.</title>
        <authorList>
            <person name="Burns J.A."/>
            <person name="Paasch A."/>
            <person name="Narechania A."/>
            <person name="Kim E."/>
        </authorList>
    </citation>
    <scope>NUCLEOTIDE SEQUENCE [LARGE SCALE GENOMIC DNA]</scope>
    <source>
        <strain evidence="8 9">PLY_AMNH</strain>
    </source>
</reference>
<dbReference type="SMART" id="SM00242">
    <property type="entry name" value="MYSc"/>
    <property type="match status" value="1"/>
</dbReference>
<keyword evidence="1 6" id="KW-0547">Nucleotide-binding</keyword>
<dbReference type="PRINTS" id="PR00193">
    <property type="entry name" value="MYOSINHEAVY"/>
</dbReference>
<dbReference type="GO" id="GO:0000146">
    <property type="term" value="F:microfilament motor activity"/>
    <property type="evidence" value="ECO:0007669"/>
    <property type="project" value="TreeGrafter"/>
</dbReference>
<protein>
    <recommendedName>
        <fullName evidence="7">Myosin motor domain-containing protein</fullName>
    </recommendedName>
</protein>
<dbReference type="GO" id="GO:0005737">
    <property type="term" value="C:cytoplasm"/>
    <property type="evidence" value="ECO:0007669"/>
    <property type="project" value="TreeGrafter"/>
</dbReference>
<dbReference type="GO" id="GO:0016459">
    <property type="term" value="C:myosin complex"/>
    <property type="evidence" value="ECO:0007669"/>
    <property type="project" value="UniProtKB-KW"/>
</dbReference>
<evidence type="ECO:0000256" key="1">
    <source>
        <dbReference type="ARBA" id="ARBA00022741"/>
    </source>
</evidence>
<sequence length="272" mass="31492">MATVEDLIHLRDSEGQNNEKLNESIVHNLSERFKEDKYYTHVGPVLISINPYKWMPDLYSEQRMRRYFRTPLGDAPPHIYAVADSAYRWMLRDRRAQAIVISGESGAGKTEAAKLIMNYIFKAAAMDRRSERSDYDIDELSERILATGVVLEAFGNSKTVRNDNSSRFGKYTELQFDYEGQPIGASIRHYLLERMRVVQQAPGERSYHIFYQMLAAVKDPELVKQLGLLPPKQYRYLYYGEVNVEGVDDEVRWRDTLQGLSKMGFSPKEISQ</sequence>
<keyword evidence="5 6" id="KW-0009">Actin-binding</keyword>
<evidence type="ECO:0000256" key="2">
    <source>
        <dbReference type="ARBA" id="ARBA00022840"/>
    </source>
</evidence>
<keyword evidence="4 6" id="KW-0505">Motor protein</keyword>
<keyword evidence="9" id="KW-1185">Reference proteome</keyword>
<evidence type="ECO:0000259" key="7">
    <source>
        <dbReference type="PROSITE" id="PS51456"/>
    </source>
</evidence>
<gene>
    <name evidence="8" type="ORF">CYMTET_42720</name>
</gene>